<evidence type="ECO:0000313" key="2">
    <source>
        <dbReference type="EMBL" id="SEN67559.1"/>
    </source>
</evidence>
<sequence length="239" mass="26568">MTPEFFSVARRSLFSGRLSQLQVDGLTQIVTYGVQNKYSLPDLAYVLATVHHETGRRMQPLREGFTSTNQGAIRAVTALYNKGGISTNYALPNNRGKSYYGRGLVQITWEDNYRKFEKLLGIPLVDQPDLSLEWPHALAILFIGMRDGMFRKGSLHDVPDVMASAEFEASYRGMINGDVRKYGGTIADYAALYFVALQSVYAMQAVAPAAPVADAPTAACTREGWIDFILSLITHFKRD</sequence>
<dbReference type="AlphaFoldDB" id="A0A1H8IGY1"/>
<dbReference type="Proteomes" id="UP000183002">
    <property type="component" value="Unassembled WGS sequence"/>
</dbReference>
<evidence type="ECO:0000313" key="3">
    <source>
        <dbReference type="Proteomes" id="UP000183002"/>
    </source>
</evidence>
<feature type="domain" description="Glycoside hydrolase family 19 catalytic" evidence="1">
    <location>
        <begin position="85"/>
        <end position="131"/>
    </location>
</feature>
<proteinExistence type="predicted"/>
<dbReference type="Pfam" id="PF00182">
    <property type="entry name" value="Glyco_hydro_19"/>
    <property type="match status" value="1"/>
</dbReference>
<dbReference type="SUPFAM" id="SSF53955">
    <property type="entry name" value="Lysozyme-like"/>
    <property type="match status" value="1"/>
</dbReference>
<protein>
    <submittedName>
        <fullName evidence="2">Chitinase class I</fullName>
    </submittedName>
</protein>
<dbReference type="GO" id="GO:0004568">
    <property type="term" value="F:chitinase activity"/>
    <property type="evidence" value="ECO:0007669"/>
    <property type="project" value="InterPro"/>
</dbReference>
<dbReference type="GO" id="GO:0006032">
    <property type="term" value="P:chitin catabolic process"/>
    <property type="evidence" value="ECO:0007669"/>
    <property type="project" value="InterPro"/>
</dbReference>
<name>A0A1H8IGY1_9RHOB</name>
<evidence type="ECO:0000259" key="1">
    <source>
        <dbReference type="Pfam" id="PF00182"/>
    </source>
</evidence>
<dbReference type="InterPro" id="IPR023346">
    <property type="entry name" value="Lysozyme-like_dom_sf"/>
</dbReference>
<dbReference type="RefSeq" id="WP_074818726.1">
    <property type="nucleotide sequence ID" value="NZ_FOCO01000020.1"/>
</dbReference>
<dbReference type="OrthoDB" id="9798982at2"/>
<dbReference type="GO" id="GO:0016998">
    <property type="term" value="P:cell wall macromolecule catabolic process"/>
    <property type="evidence" value="ECO:0007669"/>
    <property type="project" value="InterPro"/>
</dbReference>
<reference evidence="2 3" key="1">
    <citation type="submission" date="2016-10" db="EMBL/GenBank/DDBJ databases">
        <authorList>
            <person name="de Groot N.N."/>
        </authorList>
    </citation>
    <scope>NUCLEOTIDE SEQUENCE [LARGE SCALE GENOMIC DNA]</scope>
    <source>
        <strain evidence="2 3">CGMCC 1.10836</strain>
    </source>
</reference>
<keyword evidence="3" id="KW-1185">Reference proteome</keyword>
<dbReference type="EMBL" id="FOCO01000020">
    <property type="protein sequence ID" value="SEN67559.1"/>
    <property type="molecule type" value="Genomic_DNA"/>
</dbReference>
<gene>
    <name evidence="2" type="ORF">SAMN05216227_102034</name>
</gene>
<dbReference type="STRING" id="1077947.SAMN05216227_102034"/>
<dbReference type="Gene3D" id="1.10.530.10">
    <property type="match status" value="1"/>
</dbReference>
<organism evidence="2 3">
    <name type="scientific">Pseudorhodobacter antarcticus</name>
    <dbReference type="NCBI Taxonomy" id="1077947"/>
    <lineage>
        <taxon>Bacteria</taxon>
        <taxon>Pseudomonadati</taxon>
        <taxon>Pseudomonadota</taxon>
        <taxon>Alphaproteobacteria</taxon>
        <taxon>Rhodobacterales</taxon>
        <taxon>Paracoccaceae</taxon>
        <taxon>Pseudorhodobacter</taxon>
    </lineage>
</organism>
<dbReference type="InterPro" id="IPR000726">
    <property type="entry name" value="Glyco_hydro_19_cat"/>
</dbReference>
<accession>A0A1H8IGY1</accession>